<feature type="domain" description="Methylamine utilisation protein MauE" evidence="6">
    <location>
        <begin position="4"/>
        <end position="134"/>
    </location>
</feature>
<evidence type="ECO:0000256" key="1">
    <source>
        <dbReference type="ARBA" id="ARBA00004141"/>
    </source>
</evidence>
<evidence type="ECO:0000256" key="5">
    <source>
        <dbReference type="SAM" id="Phobius"/>
    </source>
</evidence>
<evidence type="ECO:0000313" key="8">
    <source>
        <dbReference type="Proteomes" id="UP001589890"/>
    </source>
</evidence>
<feature type="transmembrane region" description="Helical" evidence="5">
    <location>
        <begin position="123"/>
        <end position="141"/>
    </location>
</feature>
<feature type="transmembrane region" description="Helical" evidence="5">
    <location>
        <begin position="75"/>
        <end position="93"/>
    </location>
</feature>
<accession>A0ABV6QPA5</accession>
<protein>
    <submittedName>
        <fullName evidence="7">MauE/DoxX family redox-associated membrane protein</fullName>
    </submittedName>
</protein>
<feature type="transmembrane region" description="Helical" evidence="5">
    <location>
        <begin position="6"/>
        <end position="23"/>
    </location>
</feature>
<name>A0ABV6QPA5_9ACTN</name>
<evidence type="ECO:0000313" key="7">
    <source>
        <dbReference type="EMBL" id="MFC0626471.1"/>
    </source>
</evidence>
<keyword evidence="8" id="KW-1185">Reference proteome</keyword>
<comment type="subcellular location">
    <subcellularLocation>
        <location evidence="1">Membrane</location>
        <topology evidence="1">Multi-pass membrane protein</topology>
    </subcellularLocation>
</comment>
<gene>
    <name evidence="7" type="ORF">ACFFGN_20500</name>
</gene>
<keyword evidence="2 5" id="KW-0812">Transmembrane</keyword>
<sequence length="185" mass="19256">MTEFVSVVARAMLAAVFLAAFLGKAKTRESFRGFARSVQGLAKLPSDRVAWILATIVVAGEGLAAALLVSPLAPRLGFVIGGLMLLVFTGVVVRSVRAGIFAECRCFGGRGAIMSAAMVGRNLVLLAVAITGAALPAASLLEQPLVSLPAVVVGIALAVLVIRYYDDFVRLLLRRHATATAAHGE</sequence>
<evidence type="ECO:0000256" key="4">
    <source>
        <dbReference type="ARBA" id="ARBA00023136"/>
    </source>
</evidence>
<comment type="caution">
    <text evidence="7">The sequence shown here is derived from an EMBL/GenBank/DDBJ whole genome shotgun (WGS) entry which is preliminary data.</text>
</comment>
<dbReference type="Proteomes" id="UP001589890">
    <property type="component" value="Unassembled WGS sequence"/>
</dbReference>
<reference evidence="7 8" key="1">
    <citation type="submission" date="2024-09" db="EMBL/GenBank/DDBJ databases">
        <authorList>
            <person name="Sun Q."/>
            <person name="Mori K."/>
        </authorList>
    </citation>
    <scope>NUCLEOTIDE SEQUENCE [LARGE SCALE GENOMIC DNA]</scope>
    <source>
        <strain evidence="7 8">CGMCC 1.15906</strain>
    </source>
</reference>
<dbReference type="Pfam" id="PF07291">
    <property type="entry name" value="MauE"/>
    <property type="match status" value="1"/>
</dbReference>
<keyword evidence="4 5" id="KW-0472">Membrane</keyword>
<proteinExistence type="predicted"/>
<evidence type="ECO:0000256" key="3">
    <source>
        <dbReference type="ARBA" id="ARBA00022989"/>
    </source>
</evidence>
<dbReference type="InterPro" id="IPR009908">
    <property type="entry name" value="Methylamine_util_MauE"/>
</dbReference>
<feature type="transmembrane region" description="Helical" evidence="5">
    <location>
        <begin position="147"/>
        <end position="165"/>
    </location>
</feature>
<evidence type="ECO:0000259" key="6">
    <source>
        <dbReference type="Pfam" id="PF07291"/>
    </source>
</evidence>
<dbReference type="EMBL" id="JBHLTC010000026">
    <property type="protein sequence ID" value="MFC0626471.1"/>
    <property type="molecule type" value="Genomic_DNA"/>
</dbReference>
<feature type="transmembrane region" description="Helical" evidence="5">
    <location>
        <begin position="49"/>
        <end position="69"/>
    </location>
</feature>
<organism evidence="7 8">
    <name type="scientific">Kribbella deserti</name>
    <dbReference type="NCBI Taxonomy" id="1926257"/>
    <lineage>
        <taxon>Bacteria</taxon>
        <taxon>Bacillati</taxon>
        <taxon>Actinomycetota</taxon>
        <taxon>Actinomycetes</taxon>
        <taxon>Propionibacteriales</taxon>
        <taxon>Kribbellaceae</taxon>
        <taxon>Kribbella</taxon>
    </lineage>
</organism>
<dbReference type="RefSeq" id="WP_380050044.1">
    <property type="nucleotide sequence ID" value="NZ_JBHLTC010000026.1"/>
</dbReference>
<evidence type="ECO:0000256" key="2">
    <source>
        <dbReference type="ARBA" id="ARBA00022692"/>
    </source>
</evidence>
<keyword evidence="3 5" id="KW-1133">Transmembrane helix</keyword>